<dbReference type="InterPro" id="IPR016024">
    <property type="entry name" value="ARM-type_fold"/>
</dbReference>
<organism evidence="2 3">
    <name type="scientific">Oceanidesulfovibrio indonesiensis</name>
    <dbReference type="NCBI Taxonomy" id="54767"/>
    <lineage>
        <taxon>Bacteria</taxon>
        <taxon>Pseudomonadati</taxon>
        <taxon>Thermodesulfobacteriota</taxon>
        <taxon>Desulfovibrionia</taxon>
        <taxon>Desulfovibrionales</taxon>
        <taxon>Desulfovibrionaceae</taxon>
        <taxon>Oceanidesulfovibrio</taxon>
    </lineage>
</organism>
<keyword evidence="1" id="KW-0472">Membrane</keyword>
<evidence type="ECO:0008006" key="4">
    <source>
        <dbReference type="Google" id="ProtNLM"/>
    </source>
</evidence>
<reference evidence="2 3" key="1">
    <citation type="submission" date="2018-06" db="EMBL/GenBank/DDBJ databases">
        <title>Complete genome of Desulfovibrio indonesiensis P37SLT.</title>
        <authorList>
            <person name="Crispim J.S."/>
            <person name="Vidigal P.M.P."/>
            <person name="Silva L.C.F."/>
            <person name="Laguardia C.N."/>
            <person name="Araujo L.C."/>
            <person name="Dias R.S."/>
            <person name="Sousa M.P."/>
            <person name="Paula S.O."/>
            <person name="Silva C."/>
        </authorList>
    </citation>
    <scope>NUCLEOTIDE SEQUENCE [LARGE SCALE GENOMIC DNA]</scope>
    <source>
        <strain evidence="2 3">P37SLT</strain>
    </source>
</reference>
<dbReference type="Proteomes" id="UP000448292">
    <property type="component" value="Unassembled WGS sequence"/>
</dbReference>
<dbReference type="Gene3D" id="1.25.40.10">
    <property type="entry name" value="Tetratricopeptide repeat domain"/>
    <property type="match status" value="1"/>
</dbReference>
<dbReference type="Pfam" id="PF14559">
    <property type="entry name" value="TPR_19"/>
    <property type="match status" value="1"/>
</dbReference>
<name>A0A7M3MHS5_9BACT</name>
<evidence type="ECO:0000313" key="3">
    <source>
        <dbReference type="Proteomes" id="UP000448292"/>
    </source>
</evidence>
<dbReference type="SUPFAM" id="SSF48371">
    <property type="entry name" value="ARM repeat"/>
    <property type="match status" value="1"/>
</dbReference>
<dbReference type="InterPro" id="IPR011990">
    <property type="entry name" value="TPR-like_helical_dom_sf"/>
</dbReference>
<dbReference type="OrthoDB" id="5445280at2"/>
<evidence type="ECO:0000256" key="1">
    <source>
        <dbReference type="SAM" id="Phobius"/>
    </source>
</evidence>
<evidence type="ECO:0000313" key="2">
    <source>
        <dbReference type="EMBL" id="TVM19246.1"/>
    </source>
</evidence>
<sequence length="373" mass="40585">MIAADTTPMKSARTCRVGVRGRLILACLAATGVEGLAVWTWIFHGRAGGIVLALVLHCAQAAILWLAAPSVGEDEEQTHASYRLAAVLAFFLPGLGAPGALGAALGQVVMRPRGLACDFEQRPLLAEEEQRPAAPDSLFRFLLDELSTEPIADIVCCQDSQLKRGAIKLLRERGGPEAVQLIQRFMHDTDAEVRLYAHTALVRMQEQMSDRIDAAERKAETGDIEALLSLAQHYRAYAESGLPDDILAGYYMNQACSALQRAHKKAPDDTGLLLRLGEALLDAGRYAEARESLERATRDPALSLEAHLLLCRLHYECRDLAALAKQAHVMRSLGSPLSEDADKIALFRFWSHPHPAPFNPLGEPGNSGREASA</sequence>
<accession>A0A7M3MHS5</accession>
<feature type="transmembrane region" description="Helical" evidence="1">
    <location>
        <begin position="21"/>
        <end position="42"/>
    </location>
</feature>
<dbReference type="SUPFAM" id="SSF48452">
    <property type="entry name" value="TPR-like"/>
    <property type="match status" value="1"/>
</dbReference>
<proteinExistence type="predicted"/>
<feature type="transmembrane region" description="Helical" evidence="1">
    <location>
        <begin position="80"/>
        <end position="105"/>
    </location>
</feature>
<comment type="caution">
    <text evidence="2">The sequence shown here is derived from an EMBL/GenBank/DDBJ whole genome shotgun (WGS) entry which is preliminary data.</text>
</comment>
<keyword evidence="1" id="KW-0812">Transmembrane</keyword>
<feature type="transmembrane region" description="Helical" evidence="1">
    <location>
        <begin position="48"/>
        <end position="68"/>
    </location>
</feature>
<dbReference type="RefSeq" id="WP_144301604.1">
    <property type="nucleotide sequence ID" value="NZ_QMIE01000002.1"/>
</dbReference>
<dbReference type="AlphaFoldDB" id="A0A7M3MHS5"/>
<keyword evidence="1" id="KW-1133">Transmembrane helix</keyword>
<gene>
    <name evidence="2" type="ORF">DPQ33_02485</name>
</gene>
<dbReference type="EMBL" id="QMIE01000002">
    <property type="protein sequence ID" value="TVM19246.1"/>
    <property type="molecule type" value="Genomic_DNA"/>
</dbReference>
<protein>
    <recommendedName>
        <fullName evidence="4">Tetratricopeptide repeat protein</fullName>
    </recommendedName>
</protein>
<keyword evidence="3" id="KW-1185">Reference proteome</keyword>